<protein>
    <submittedName>
        <fullName evidence="4">Phage shock protein A</fullName>
    </submittedName>
</protein>
<reference evidence="4 5" key="1">
    <citation type="submission" date="2020-08" db="EMBL/GenBank/DDBJ databases">
        <title>Genomic Encyclopedia of Type Strains, Phase IV (KMG-IV): sequencing the most valuable type-strain genomes for metagenomic binning, comparative biology and taxonomic classification.</title>
        <authorList>
            <person name="Goeker M."/>
        </authorList>
    </citation>
    <scope>NUCLEOTIDE SEQUENCE [LARGE SCALE GENOMIC DNA]</scope>
    <source>
        <strain evidence="4 5">DSM 23562</strain>
    </source>
</reference>
<dbReference type="AlphaFoldDB" id="A0A7W9WAJ3"/>
<feature type="coiled-coil region" evidence="2">
    <location>
        <begin position="54"/>
        <end position="142"/>
    </location>
</feature>
<keyword evidence="5" id="KW-1185">Reference proteome</keyword>
<keyword evidence="3" id="KW-0472">Membrane</keyword>
<evidence type="ECO:0000256" key="1">
    <source>
        <dbReference type="ARBA" id="ARBA00043985"/>
    </source>
</evidence>
<proteinExistence type="inferred from homology"/>
<feature type="transmembrane region" description="Helical" evidence="3">
    <location>
        <begin position="180"/>
        <end position="198"/>
    </location>
</feature>
<dbReference type="Proteomes" id="UP000520814">
    <property type="component" value="Unassembled WGS sequence"/>
</dbReference>
<dbReference type="Pfam" id="PF04012">
    <property type="entry name" value="PspA_IM30"/>
    <property type="match status" value="1"/>
</dbReference>
<comment type="caution">
    <text evidence="4">The sequence shown here is derived from an EMBL/GenBank/DDBJ whole genome shotgun (WGS) entry which is preliminary data.</text>
</comment>
<accession>A0A7W9WAJ3</accession>
<dbReference type="RefSeq" id="WP_184203765.1">
    <property type="nucleotide sequence ID" value="NZ_JACHGW010000008.1"/>
</dbReference>
<dbReference type="InterPro" id="IPR007157">
    <property type="entry name" value="PspA_VIPP1"/>
</dbReference>
<name>A0A7W9WAJ3_ARMRO</name>
<keyword evidence="2" id="KW-0175">Coiled coil</keyword>
<dbReference type="EMBL" id="JACHGW010000008">
    <property type="protein sequence ID" value="MBB6053672.1"/>
    <property type="molecule type" value="Genomic_DNA"/>
</dbReference>
<evidence type="ECO:0000313" key="5">
    <source>
        <dbReference type="Proteomes" id="UP000520814"/>
    </source>
</evidence>
<evidence type="ECO:0000313" key="4">
    <source>
        <dbReference type="EMBL" id="MBB6053672.1"/>
    </source>
</evidence>
<comment type="similarity">
    <text evidence="1">Belongs to the PspA/Vipp/IM30 family.</text>
</comment>
<sequence length="199" mass="22938">MQRHLALLLYLFPLPQRRSREERSADQLLDLAKKRLDELHARHREQAVIALTQKNNLQSQVDDLQKTVQNLQEKAEAAVRKGENALADKLLREKQSYELSLRSAEETLQQAVETGEQVKRALDREEEQVRAKTAQILALQLEWKGTQIEEAMQEQLESMGLWHLTQEPAPRIDRQTARELVGFLLLLVLVLLIGIGRLL</sequence>
<evidence type="ECO:0000256" key="3">
    <source>
        <dbReference type="SAM" id="Phobius"/>
    </source>
</evidence>
<keyword evidence="3" id="KW-0812">Transmembrane</keyword>
<keyword evidence="3" id="KW-1133">Transmembrane helix</keyword>
<evidence type="ECO:0000256" key="2">
    <source>
        <dbReference type="SAM" id="Coils"/>
    </source>
</evidence>
<gene>
    <name evidence="4" type="ORF">HNQ39_005514</name>
</gene>
<organism evidence="4 5">
    <name type="scientific">Armatimonas rosea</name>
    <dbReference type="NCBI Taxonomy" id="685828"/>
    <lineage>
        <taxon>Bacteria</taxon>
        <taxon>Bacillati</taxon>
        <taxon>Armatimonadota</taxon>
        <taxon>Armatimonadia</taxon>
        <taxon>Armatimonadales</taxon>
        <taxon>Armatimonadaceae</taxon>
        <taxon>Armatimonas</taxon>
    </lineage>
</organism>